<evidence type="ECO:0008006" key="3">
    <source>
        <dbReference type="Google" id="ProtNLM"/>
    </source>
</evidence>
<reference evidence="1 2" key="1">
    <citation type="submission" date="2023-04" db="EMBL/GenBank/DDBJ databases">
        <title>Genome Encyclopedia of Bacteria and Archaea VI: Functional Genomics of Type Strains.</title>
        <authorList>
            <person name="Whitman W."/>
        </authorList>
    </citation>
    <scope>NUCLEOTIDE SEQUENCE [LARGE SCALE GENOMIC DNA]</scope>
    <source>
        <strain evidence="1 2">SG_E_30_P1</strain>
    </source>
</reference>
<dbReference type="RefSeq" id="WP_322133238.1">
    <property type="nucleotide sequence ID" value="NZ_CP085036.1"/>
</dbReference>
<keyword evidence="2" id="KW-1185">Reference proteome</keyword>
<sequence>MTLFDSSAPGDAIPSTCSRAACRASATWTVAWRNPRIHSPERKKLWLACDEHRDFLETYLSSRGFPVVVVPAGSEVPQLPQAGTA</sequence>
<dbReference type="Proteomes" id="UP001160142">
    <property type="component" value="Unassembled WGS sequence"/>
</dbReference>
<evidence type="ECO:0000313" key="1">
    <source>
        <dbReference type="EMBL" id="MDH6180910.1"/>
    </source>
</evidence>
<comment type="caution">
    <text evidence="1">The sequence shown here is derived from an EMBL/GenBank/DDBJ whole genome shotgun (WGS) entry which is preliminary data.</text>
</comment>
<name>A0ABT6KME2_9MICO</name>
<protein>
    <recommendedName>
        <fullName evidence="3">Acetone carboxylase</fullName>
    </recommendedName>
</protein>
<proteinExistence type="predicted"/>
<organism evidence="1 2">
    <name type="scientific">Antiquaquibacter oligotrophicus</name>
    <dbReference type="NCBI Taxonomy" id="2880260"/>
    <lineage>
        <taxon>Bacteria</taxon>
        <taxon>Bacillati</taxon>
        <taxon>Actinomycetota</taxon>
        <taxon>Actinomycetes</taxon>
        <taxon>Micrococcales</taxon>
        <taxon>Microbacteriaceae</taxon>
        <taxon>Antiquaquibacter</taxon>
    </lineage>
</organism>
<evidence type="ECO:0000313" key="2">
    <source>
        <dbReference type="Proteomes" id="UP001160142"/>
    </source>
</evidence>
<accession>A0ABT6KME2</accession>
<dbReference type="EMBL" id="JARXVQ010000001">
    <property type="protein sequence ID" value="MDH6180910.1"/>
    <property type="molecule type" value="Genomic_DNA"/>
</dbReference>
<gene>
    <name evidence="1" type="ORF">M2152_001092</name>
</gene>